<dbReference type="AlphaFoldDB" id="A0A3D8Y404"/>
<evidence type="ECO:0000313" key="3">
    <source>
        <dbReference type="Proteomes" id="UP000256373"/>
    </source>
</evidence>
<dbReference type="EMBL" id="QNUL01000040">
    <property type="protein sequence ID" value="REA56357.1"/>
    <property type="molecule type" value="Genomic_DNA"/>
</dbReference>
<dbReference type="Proteomes" id="UP000256373">
    <property type="component" value="Unassembled WGS sequence"/>
</dbReference>
<protein>
    <recommendedName>
        <fullName evidence="4">DUF3575 domain-containing protein</fullName>
    </recommendedName>
</protein>
<evidence type="ECO:0000313" key="2">
    <source>
        <dbReference type="EMBL" id="REA56357.1"/>
    </source>
</evidence>
<keyword evidence="3" id="KW-1185">Reference proteome</keyword>
<feature type="chain" id="PRO_5017829741" description="DUF3575 domain-containing protein" evidence="1">
    <location>
        <begin position="20"/>
        <end position="219"/>
    </location>
</feature>
<feature type="signal peptide" evidence="1">
    <location>
        <begin position="1"/>
        <end position="19"/>
    </location>
</feature>
<dbReference type="OrthoDB" id="944188at2"/>
<organism evidence="2 3">
    <name type="scientific">Dyadobacter luteus</name>
    <dbReference type="NCBI Taxonomy" id="2259619"/>
    <lineage>
        <taxon>Bacteria</taxon>
        <taxon>Pseudomonadati</taxon>
        <taxon>Bacteroidota</taxon>
        <taxon>Cytophagia</taxon>
        <taxon>Cytophagales</taxon>
        <taxon>Spirosomataceae</taxon>
        <taxon>Dyadobacter</taxon>
    </lineage>
</organism>
<comment type="caution">
    <text evidence="2">The sequence shown here is derived from an EMBL/GenBank/DDBJ whole genome shotgun (WGS) entry which is preliminary data.</text>
</comment>
<evidence type="ECO:0000256" key="1">
    <source>
        <dbReference type="SAM" id="SignalP"/>
    </source>
</evidence>
<accession>A0A3D8Y404</accession>
<name>A0A3D8Y404_9BACT</name>
<gene>
    <name evidence="2" type="ORF">DSL64_27060</name>
</gene>
<keyword evidence="1" id="KW-0732">Signal</keyword>
<proteinExistence type="predicted"/>
<reference evidence="2 3" key="1">
    <citation type="submission" date="2018-07" db="EMBL/GenBank/DDBJ databases">
        <title>Dyadobacter roseus sp. nov., isolated from rose rhizosphere soil.</title>
        <authorList>
            <person name="Chen L."/>
        </authorList>
    </citation>
    <scope>NUCLEOTIDE SEQUENCE [LARGE SCALE GENOMIC DNA]</scope>
    <source>
        <strain evidence="2 3">RS19</strain>
    </source>
</reference>
<sequence>MKKALFLLILAVASHISFAQTDSLSTPPKQISLGLDVFQSIPSFVLREKYFTHNTLVVEPTLRMNGKLPRKFILLSAGYVNGSTTKNPMYPGTRENFQGIYFKAGFETSHTRFPLRIGYGPLVSWSVYSGRHLFEGPVFGDYRHHFRYNNLAAGVHGYLGYDFTTGKKSFIRVSGQISTALRMGELEPSYYPGMGVSASSDLIIYATGGITAQFFYRIR</sequence>
<evidence type="ECO:0008006" key="4">
    <source>
        <dbReference type="Google" id="ProtNLM"/>
    </source>
</evidence>
<dbReference type="RefSeq" id="WP_115834091.1">
    <property type="nucleotide sequence ID" value="NZ_QNUL01000040.1"/>
</dbReference>